<feature type="compositionally biased region" description="Polar residues" evidence="1">
    <location>
        <begin position="587"/>
        <end position="597"/>
    </location>
</feature>
<proteinExistence type="predicted"/>
<feature type="compositionally biased region" description="Polar residues" evidence="1">
    <location>
        <begin position="436"/>
        <end position="450"/>
    </location>
</feature>
<feature type="compositionally biased region" description="Polar residues" evidence="1">
    <location>
        <begin position="523"/>
        <end position="539"/>
    </location>
</feature>
<dbReference type="PANTHER" id="PTHR34660">
    <property type="entry name" value="MYB-LIKE PROTEIN X"/>
    <property type="match status" value="1"/>
</dbReference>
<sequence length="734" mass="82044">MVAVARVRRPRLLRHQEEGRRTARARARGGGGGGVCGGGGGGDLRRRREEVYYFTGSKIPFPIQLDKDSTAEAIYDATYWLVVLMIYISVTAASEKHKEKKHKKDKKDKERKEGKDKKDKERSKDKHRDKKDRKEKHKDKKKDKSKDKSRELEEGTERHSEALHGQKVGESSRKSEEIKDPKSREDLVTRTQNEKGTTNQSVQNFSVSNQRGREGFSAAPALENERTAANKMHSHSINASRKTEVLGQKSISINQQKNGTAIRRGDNITSSSQRTSDVFIAAPTAEKERVKVARPLSNSTDSAPKKDGMGQRINNISILVQKRTDSPNKETAKKEAGTNSPLLPSPANTMHKGNGKVGRPMEIPTQRFDSPSTSSATAGTDRGMPRSSIPSPSITIRRPNGLVRPPESISISSKKPDAGGASPAMGKEKEQGGRILQNNIIDPKQINSKPPTMEKITDGRTERMEKVRDGAPDVAKEDKKSDRHEKKKRKEKDKHKEKKRDKEAKKEKDEQNNNKEHDKLRENSINYQVDNSLHMKSSTPPLAPPADDAKAAQADENLKKRKNHEMNGYLQNHHDTMRPTKLPRPAHSNTPVENGTASHVAAPLSSVKPEAINIEKAIRQHKKEEKINGNQEGQRSSVEPRLHDPLVASENGAPTKKLPHPDSKYLSQIYSIPEAPQMMEWHGHDDQDWLFDHDGTQPKKTESETEADGASQVWAQPLKIDQADVIALPYVIPY</sequence>
<feature type="compositionally biased region" description="Polar residues" evidence="1">
    <location>
        <begin position="189"/>
        <end position="210"/>
    </location>
</feature>
<feature type="compositionally biased region" description="Polar residues" evidence="1">
    <location>
        <begin position="267"/>
        <end position="276"/>
    </location>
</feature>
<feature type="compositionally biased region" description="Basic and acidic residues" evidence="1">
    <location>
        <begin position="686"/>
        <end position="703"/>
    </location>
</feature>
<feature type="compositionally biased region" description="Polar residues" evidence="1">
    <location>
        <begin position="628"/>
        <end position="637"/>
    </location>
</feature>
<feature type="region of interest" description="Disordered" evidence="1">
    <location>
        <begin position="228"/>
        <end position="662"/>
    </location>
</feature>
<feature type="compositionally biased region" description="Basic residues" evidence="1">
    <location>
        <begin position="127"/>
        <end position="141"/>
    </location>
</feature>
<feature type="compositionally biased region" description="Basic residues" evidence="1">
    <location>
        <begin position="485"/>
        <end position="499"/>
    </location>
</feature>
<feature type="compositionally biased region" description="Basic and acidic residues" evidence="1">
    <location>
        <begin position="455"/>
        <end position="484"/>
    </location>
</feature>
<dbReference type="AlphaFoldDB" id="Q10AM3"/>
<name>Q10AM3_ORYSJ</name>
<reference evidence="3" key="2">
    <citation type="journal article" date="2008" name="Nucleic Acids Res.">
        <title>The rice annotation project database (RAP-DB): 2008 update.</title>
        <authorList>
            <consortium name="The rice annotation project (RAP)"/>
        </authorList>
    </citation>
    <scope>GENOME REANNOTATION</scope>
    <source>
        <strain evidence="3">cv. Nipponbare</strain>
    </source>
</reference>
<feature type="compositionally biased region" description="Basic and acidic residues" evidence="1">
    <location>
        <begin position="142"/>
        <end position="164"/>
    </location>
</feature>
<feature type="region of interest" description="Disordered" evidence="1">
    <location>
        <begin position="18"/>
        <end position="42"/>
    </location>
</feature>
<dbReference type="Proteomes" id="UP000000763">
    <property type="component" value="Chromosome 3"/>
</dbReference>
<feature type="region of interest" description="Disordered" evidence="1">
    <location>
        <begin position="94"/>
        <end position="214"/>
    </location>
</feature>
<accession>Q10AM3</accession>
<feature type="compositionally biased region" description="Polar residues" evidence="1">
    <location>
        <begin position="249"/>
        <end position="259"/>
    </location>
</feature>
<feature type="compositionally biased region" description="Basic and acidic residues" evidence="1">
    <location>
        <begin position="107"/>
        <end position="126"/>
    </location>
</feature>
<feature type="compositionally biased region" description="Low complexity" evidence="1">
    <location>
        <begin position="385"/>
        <end position="399"/>
    </location>
</feature>
<dbReference type="PANTHER" id="PTHR34660:SF3">
    <property type="entry name" value="RRM DOMAIN-CONTAINING PROTEIN"/>
    <property type="match status" value="1"/>
</dbReference>
<reference evidence="3" key="1">
    <citation type="journal article" date="2005" name="Nature">
        <title>The map-based sequence of the rice genome.</title>
        <authorList>
            <consortium name="International rice genome sequencing project (IRGSP)"/>
            <person name="Matsumoto T."/>
            <person name="Wu J."/>
            <person name="Kanamori H."/>
            <person name="Katayose Y."/>
            <person name="Fujisawa M."/>
            <person name="Namiki N."/>
            <person name="Mizuno H."/>
            <person name="Yamamoto K."/>
            <person name="Antonio B.A."/>
            <person name="Baba T."/>
            <person name="Sakata K."/>
            <person name="Nagamura Y."/>
            <person name="Aoki H."/>
            <person name="Arikawa K."/>
            <person name="Arita K."/>
            <person name="Bito T."/>
            <person name="Chiden Y."/>
            <person name="Fujitsuka N."/>
            <person name="Fukunaka R."/>
            <person name="Hamada M."/>
            <person name="Harada C."/>
            <person name="Hayashi A."/>
            <person name="Hijishita S."/>
            <person name="Honda M."/>
            <person name="Hosokawa S."/>
            <person name="Ichikawa Y."/>
            <person name="Idonuma A."/>
            <person name="Iijima M."/>
            <person name="Ikeda M."/>
            <person name="Ikeno M."/>
            <person name="Ito K."/>
            <person name="Ito S."/>
            <person name="Ito T."/>
            <person name="Ito Y."/>
            <person name="Ito Y."/>
            <person name="Iwabuchi A."/>
            <person name="Kamiya K."/>
            <person name="Karasawa W."/>
            <person name="Kurita K."/>
            <person name="Katagiri S."/>
            <person name="Kikuta A."/>
            <person name="Kobayashi H."/>
            <person name="Kobayashi N."/>
            <person name="Machita K."/>
            <person name="Maehara T."/>
            <person name="Masukawa M."/>
            <person name="Mizubayashi T."/>
            <person name="Mukai Y."/>
            <person name="Nagasaki H."/>
            <person name="Nagata Y."/>
            <person name="Naito S."/>
            <person name="Nakashima M."/>
            <person name="Nakama Y."/>
            <person name="Nakamichi Y."/>
            <person name="Nakamura M."/>
            <person name="Meguro A."/>
            <person name="Negishi M."/>
            <person name="Ohta I."/>
            <person name="Ohta T."/>
            <person name="Okamoto M."/>
            <person name="Ono N."/>
            <person name="Saji S."/>
            <person name="Sakaguchi M."/>
            <person name="Sakai K."/>
            <person name="Shibata M."/>
            <person name="Shimokawa T."/>
            <person name="Song J."/>
            <person name="Takazaki Y."/>
            <person name="Terasawa K."/>
            <person name="Tsugane M."/>
            <person name="Tsuji K."/>
            <person name="Ueda S."/>
            <person name="Waki K."/>
            <person name="Yamagata H."/>
            <person name="Yamamoto M."/>
            <person name="Yamamoto S."/>
            <person name="Yamane H."/>
            <person name="Yoshiki S."/>
            <person name="Yoshihara R."/>
            <person name="Yukawa K."/>
            <person name="Zhong H."/>
            <person name="Yano M."/>
            <person name="Yuan Q."/>
            <person name="Ouyang S."/>
            <person name="Liu J."/>
            <person name="Jones K.M."/>
            <person name="Gansberger K."/>
            <person name="Moffat K."/>
            <person name="Hill J."/>
            <person name="Bera J."/>
            <person name="Fadrosh D."/>
            <person name="Jin S."/>
            <person name="Johri S."/>
            <person name="Kim M."/>
            <person name="Overton L."/>
            <person name="Reardon M."/>
            <person name="Tsitrin T."/>
            <person name="Vuong H."/>
            <person name="Weaver B."/>
            <person name="Ciecko A."/>
            <person name="Tallon L."/>
            <person name="Jackson J."/>
            <person name="Pai G."/>
            <person name="Aken S.V."/>
            <person name="Utterback T."/>
            <person name="Reidmuller S."/>
            <person name="Feldblyum T."/>
            <person name="Hsiao J."/>
            <person name="Zismann V."/>
            <person name="Iobst S."/>
            <person name="de Vazeille A.R."/>
            <person name="Buell C.R."/>
            <person name="Ying K."/>
            <person name="Li Y."/>
            <person name="Lu T."/>
            <person name="Huang Y."/>
            <person name="Zhao Q."/>
            <person name="Feng Q."/>
            <person name="Zhang L."/>
            <person name="Zhu J."/>
            <person name="Weng Q."/>
            <person name="Mu J."/>
            <person name="Lu Y."/>
            <person name="Fan D."/>
            <person name="Liu Y."/>
            <person name="Guan J."/>
            <person name="Zhang Y."/>
            <person name="Yu S."/>
            <person name="Liu X."/>
            <person name="Zhang Y."/>
            <person name="Hong G."/>
            <person name="Han B."/>
            <person name="Choisne N."/>
            <person name="Demange N."/>
            <person name="Orjeda G."/>
            <person name="Samain S."/>
            <person name="Cattolico L."/>
            <person name="Pelletier E."/>
            <person name="Couloux A."/>
            <person name="Segurens B."/>
            <person name="Wincker P."/>
            <person name="D'Hont A."/>
            <person name="Scarpelli C."/>
            <person name="Weissenbach J."/>
            <person name="Salanoubat M."/>
            <person name="Quetier F."/>
            <person name="Yu Y."/>
            <person name="Kim H.R."/>
            <person name="Rambo T."/>
            <person name="Currie J."/>
            <person name="Collura K."/>
            <person name="Luo M."/>
            <person name="Yang T."/>
            <person name="Ammiraju J.S.S."/>
            <person name="Engler F."/>
            <person name="Soderlund C."/>
            <person name="Wing R.A."/>
            <person name="Palmer L.E."/>
            <person name="de la Bastide M."/>
            <person name="Spiegel L."/>
            <person name="Nascimento L."/>
            <person name="Zutavern T."/>
            <person name="O'Shaughnessy A."/>
            <person name="Dike S."/>
            <person name="Dedhia N."/>
            <person name="Preston R."/>
            <person name="Balija V."/>
            <person name="McCombie W.R."/>
            <person name="Chow T."/>
            <person name="Chen H."/>
            <person name="Chung M."/>
            <person name="Chen C."/>
            <person name="Shaw J."/>
            <person name="Wu H."/>
            <person name="Hsiao K."/>
            <person name="Chao Y."/>
            <person name="Chu M."/>
            <person name="Cheng C."/>
            <person name="Hour A."/>
            <person name="Lee P."/>
            <person name="Lin S."/>
            <person name="Lin Y."/>
            <person name="Liou J."/>
            <person name="Liu S."/>
            <person name="Hsing Y."/>
            <person name="Raghuvanshi S."/>
            <person name="Mohanty A."/>
            <person name="Bharti A.K."/>
            <person name="Gaur A."/>
            <person name="Gupta V."/>
            <person name="Kumar D."/>
            <person name="Ravi V."/>
            <person name="Vij S."/>
            <person name="Kapur A."/>
            <person name="Khurana P."/>
            <person name="Khurana P."/>
            <person name="Khurana J.P."/>
            <person name="Tyagi A.K."/>
            <person name="Gaikwad K."/>
            <person name="Singh A."/>
            <person name="Dalal V."/>
            <person name="Srivastava S."/>
            <person name="Dixit A."/>
            <person name="Pal A.K."/>
            <person name="Ghazi I.A."/>
            <person name="Yadav M."/>
            <person name="Pandit A."/>
            <person name="Bhargava A."/>
            <person name="Sureshbabu K."/>
            <person name="Batra K."/>
            <person name="Sharma T.R."/>
            <person name="Mohapatra T."/>
            <person name="Singh N.K."/>
            <person name="Messing J."/>
            <person name="Nelson A.B."/>
            <person name="Fuks G."/>
            <person name="Kavchok S."/>
            <person name="Keizer G."/>
            <person name="Linton E."/>
            <person name="Llaca V."/>
            <person name="Song R."/>
            <person name="Tanyolac B."/>
            <person name="Young S."/>
            <person name="Ho-Il K."/>
            <person name="Hahn J.H."/>
            <person name="Sangsakoo G."/>
            <person name="Vanavichit A."/>
            <person name="de Mattos Luiz.A.T."/>
            <person name="Zimmer P.D."/>
            <person name="Malone G."/>
            <person name="Dellagostin O."/>
            <person name="de Oliveira A.C."/>
            <person name="Bevan M."/>
            <person name="Bancroft I."/>
            <person name="Minx P."/>
            <person name="Cordum H."/>
            <person name="Wilson R."/>
            <person name="Cheng Z."/>
            <person name="Jin W."/>
            <person name="Jiang J."/>
            <person name="Leong S.A."/>
            <person name="Iwama H."/>
            <person name="Gojobori T."/>
            <person name="Itoh T."/>
            <person name="Niimura Y."/>
            <person name="Fujii Y."/>
            <person name="Habara T."/>
            <person name="Sakai H."/>
            <person name="Sato Y."/>
            <person name="Wilson G."/>
            <person name="Kumar K."/>
            <person name="McCouch S."/>
            <person name="Juretic N."/>
            <person name="Hoen D."/>
            <person name="Wright S."/>
            <person name="Bruskiewich R."/>
            <person name="Bureau T."/>
            <person name="Miyao A."/>
            <person name="Hirochika H."/>
            <person name="Nishikawa T."/>
            <person name="Kadowaki K."/>
            <person name="Sugiura M."/>
            <person name="Burr B."/>
            <person name="Sasaki T."/>
        </authorList>
    </citation>
    <scope>NUCLEOTIDE SEQUENCE [LARGE SCALE GENOMIC DNA]</scope>
    <source>
        <strain evidence="3">cv. Nipponbare</strain>
    </source>
</reference>
<feature type="compositionally biased region" description="Polar residues" evidence="1">
    <location>
        <begin position="367"/>
        <end position="378"/>
    </location>
</feature>
<gene>
    <name evidence="2" type="ORF">OSJNBb0043P23.6</name>
</gene>
<feature type="compositionally biased region" description="Polar residues" evidence="1">
    <location>
        <begin position="337"/>
        <end position="348"/>
    </location>
</feature>
<protein>
    <submittedName>
        <fullName evidence="2">Uncharacterized protein</fullName>
    </submittedName>
</protein>
<feature type="region of interest" description="Disordered" evidence="1">
    <location>
        <begin position="686"/>
        <end position="711"/>
    </location>
</feature>
<dbReference type="EMBL" id="AC099324">
    <property type="protein sequence ID" value="AAO73284.1"/>
    <property type="molecule type" value="Genomic_DNA"/>
</dbReference>
<feature type="compositionally biased region" description="Basic and acidic residues" evidence="1">
    <location>
        <begin position="322"/>
        <end position="336"/>
    </location>
</feature>
<feature type="compositionally biased region" description="Gly residues" evidence="1">
    <location>
        <begin position="28"/>
        <end position="42"/>
    </location>
</feature>
<organism evidence="2 3">
    <name type="scientific">Oryza sativa subsp. japonica</name>
    <name type="common">Rice</name>
    <dbReference type="NCBI Taxonomy" id="39947"/>
    <lineage>
        <taxon>Eukaryota</taxon>
        <taxon>Viridiplantae</taxon>
        <taxon>Streptophyta</taxon>
        <taxon>Embryophyta</taxon>
        <taxon>Tracheophyta</taxon>
        <taxon>Spermatophyta</taxon>
        <taxon>Magnoliopsida</taxon>
        <taxon>Liliopsida</taxon>
        <taxon>Poales</taxon>
        <taxon>Poaceae</taxon>
        <taxon>BOP clade</taxon>
        <taxon>Oryzoideae</taxon>
        <taxon>Oryzeae</taxon>
        <taxon>Oryzinae</taxon>
        <taxon>Oryza</taxon>
        <taxon>Oryza sativa</taxon>
    </lineage>
</organism>
<evidence type="ECO:0000313" key="2">
    <source>
        <dbReference type="EMBL" id="AAO73284.1"/>
    </source>
</evidence>
<feature type="compositionally biased region" description="Basic and acidic residues" evidence="1">
    <location>
        <begin position="170"/>
        <end position="188"/>
    </location>
</feature>
<feature type="compositionally biased region" description="Basic and acidic residues" evidence="1">
    <location>
        <begin position="616"/>
        <end position="627"/>
    </location>
</feature>
<feature type="compositionally biased region" description="Basic and acidic residues" evidence="1">
    <location>
        <begin position="500"/>
        <end position="522"/>
    </location>
</feature>
<evidence type="ECO:0000256" key="1">
    <source>
        <dbReference type="SAM" id="MobiDB-lite"/>
    </source>
</evidence>
<evidence type="ECO:0000313" key="3">
    <source>
        <dbReference type="Proteomes" id="UP000000763"/>
    </source>
</evidence>